<evidence type="ECO:0000256" key="8">
    <source>
        <dbReference type="ARBA" id="ARBA00022989"/>
    </source>
</evidence>
<dbReference type="GO" id="GO:0015627">
    <property type="term" value="C:type II protein secretion system complex"/>
    <property type="evidence" value="ECO:0007669"/>
    <property type="project" value="InterPro"/>
</dbReference>
<dbReference type="InterPro" id="IPR043129">
    <property type="entry name" value="ATPase_NBD"/>
</dbReference>
<evidence type="ECO:0000256" key="4">
    <source>
        <dbReference type="ARBA" id="ARBA00022475"/>
    </source>
</evidence>
<accession>A0A364LK10</accession>
<evidence type="ECO:0000256" key="5">
    <source>
        <dbReference type="ARBA" id="ARBA00022519"/>
    </source>
</evidence>
<gene>
    <name evidence="13" type="ORF">B1207_05740</name>
</gene>
<dbReference type="Pfam" id="PF12693">
    <property type="entry name" value="GspL_C"/>
    <property type="match status" value="1"/>
</dbReference>
<sequence>MATCFVFIKSLTDDSFLSVSLDQNQQVVQPLAKRKAEELRQIQINHRTCIVVSGEHFAFHRLELPWLGEKKARIAIPYALEDKFAENVDELHFAFNRQYYQQGHYLVAACKKEFLQQLLLLLKDNDIHLDILTVDWFALENKEICVAEDSLLIHDETFCGVLNPPLTDLFLKKASPEHRLFVFKESMALPAHLVAQVIHEENLYLWLAKRLLVGHPMNMAQGQFLASSETAGKKRWIVAAVAMAALWLVSNLSSTIWQNYRLNQQIDETDKQIAVIYKQFFPQAQQVISPRFRIEQLLKTKGNDSENPFWVLLNQLSKTLDTSDVTVEQLRYQNHVLQVTVIGKDFASVEKVENQLQKLNVKVKQTQASTREQQVASTLELSL</sequence>
<evidence type="ECO:0000256" key="10">
    <source>
        <dbReference type="PIRNR" id="PIRNR015761"/>
    </source>
</evidence>
<comment type="subcellular location">
    <subcellularLocation>
        <location evidence="1">Cell inner membrane</location>
        <topology evidence="1">Single-pass membrane protein</topology>
    </subcellularLocation>
</comment>
<organism evidence="13 14">
    <name type="scientific">Legionella quinlivanii</name>
    <dbReference type="NCBI Taxonomy" id="45073"/>
    <lineage>
        <taxon>Bacteria</taxon>
        <taxon>Pseudomonadati</taxon>
        <taxon>Pseudomonadota</taxon>
        <taxon>Gammaproteobacteria</taxon>
        <taxon>Legionellales</taxon>
        <taxon>Legionellaceae</taxon>
        <taxon>Legionella</taxon>
    </lineage>
</organism>
<keyword evidence="4" id="KW-1003">Cell membrane</keyword>
<keyword evidence="5" id="KW-0997">Cell inner membrane</keyword>
<reference evidence="13 14" key="1">
    <citation type="submission" date="2017-02" db="EMBL/GenBank/DDBJ databases">
        <title>Legionella quilivanii strain from human: case report and whole genome sequencing analysis.</title>
        <authorList>
            <person name="Lalancette C."/>
            <person name="Leduc J.-M."/>
            <person name="Levesque S."/>
            <person name="Fournier E."/>
            <person name="Saoud J."/>
            <person name="Faucher S.P."/>
            <person name="Bernard K."/>
            <person name="Martineau C."/>
            <person name="Longtin J."/>
        </authorList>
    </citation>
    <scope>NUCLEOTIDE SEQUENCE [LARGE SCALE GENOMIC DNA]</scope>
    <source>
        <strain evidence="13 14">ID143958</strain>
    </source>
</reference>
<dbReference type="PIRSF" id="PIRSF015761">
    <property type="entry name" value="Protein_L"/>
    <property type="match status" value="1"/>
</dbReference>
<feature type="domain" description="GspL periplasmic" evidence="12">
    <location>
        <begin position="240"/>
        <end position="381"/>
    </location>
</feature>
<dbReference type="EMBL" id="MVJN01000004">
    <property type="protein sequence ID" value="RAP36934.1"/>
    <property type="molecule type" value="Genomic_DNA"/>
</dbReference>
<comment type="similarity">
    <text evidence="2 10">Belongs to the GSP L family.</text>
</comment>
<evidence type="ECO:0000256" key="7">
    <source>
        <dbReference type="ARBA" id="ARBA00022927"/>
    </source>
</evidence>
<evidence type="ECO:0000313" key="13">
    <source>
        <dbReference type="EMBL" id="RAP36934.1"/>
    </source>
</evidence>
<keyword evidence="3 10" id="KW-0813">Transport</keyword>
<proteinExistence type="inferred from homology"/>
<evidence type="ECO:0000256" key="9">
    <source>
        <dbReference type="ARBA" id="ARBA00023136"/>
    </source>
</evidence>
<evidence type="ECO:0000256" key="3">
    <source>
        <dbReference type="ARBA" id="ARBA00022448"/>
    </source>
</evidence>
<dbReference type="GO" id="GO:0005886">
    <property type="term" value="C:plasma membrane"/>
    <property type="evidence" value="ECO:0007669"/>
    <property type="project" value="UniProtKB-SubCell"/>
</dbReference>
<evidence type="ECO:0000313" key="14">
    <source>
        <dbReference type="Proteomes" id="UP000249458"/>
    </source>
</evidence>
<dbReference type="SUPFAM" id="SSF53067">
    <property type="entry name" value="Actin-like ATPase domain"/>
    <property type="match status" value="1"/>
</dbReference>
<comment type="caution">
    <text evidence="13">The sequence shown here is derived from an EMBL/GenBank/DDBJ whole genome shotgun (WGS) entry which is preliminary data.</text>
</comment>
<dbReference type="Gene3D" id="3.30.1360.100">
    <property type="entry name" value="General secretion pathway protein M, EpsM"/>
    <property type="match status" value="1"/>
</dbReference>
<name>A0A364LK10_9GAMM</name>
<evidence type="ECO:0000256" key="1">
    <source>
        <dbReference type="ARBA" id="ARBA00004377"/>
    </source>
</evidence>
<dbReference type="Gene3D" id="3.30.420.380">
    <property type="match status" value="1"/>
</dbReference>
<keyword evidence="8" id="KW-1133">Transmembrane helix</keyword>
<protein>
    <recommendedName>
        <fullName evidence="10">Type II secretion system protein L</fullName>
        <shortName evidence="10">T2SS protein L</shortName>
    </recommendedName>
</protein>
<dbReference type="InterPro" id="IPR024230">
    <property type="entry name" value="GspL_cyto_dom"/>
</dbReference>
<dbReference type="AlphaFoldDB" id="A0A364LK10"/>
<dbReference type="InterPro" id="IPR007812">
    <property type="entry name" value="T2SS_protein-GspL"/>
</dbReference>
<evidence type="ECO:0000259" key="12">
    <source>
        <dbReference type="Pfam" id="PF12693"/>
    </source>
</evidence>
<dbReference type="GO" id="GO:0015628">
    <property type="term" value="P:protein secretion by the type II secretion system"/>
    <property type="evidence" value="ECO:0007669"/>
    <property type="project" value="InterPro"/>
</dbReference>
<evidence type="ECO:0000256" key="6">
    <source>
        <dbReference type="ARBA" id="ARBA00022692"/>
    </source>
</evidence>
<evidence type="ECO:0000256" key="2">
    <source>
        <dbReference type="ARBA" id="ARBA00005318"/>
    </source>
</evidence>
<dbReference type="NCBIfam" id="TIGR01709">
    <property type="entry name" value="typeII_sec_gspL"/>
    <property type="match status" value="1"/>
</dbReference>
<keyword evidence="9" id="KW-0472">Membrane</keyword>
<keyword evidence="6" id="KW-0812">Transmembrane</keyword>
<comment type="function">
    <text evidence="10">Inner membrane component of the type II secretion system required for the energy-dependent secretion of extracellular factors such as proteases and toxins from the periplasm.</text>
</comment>
<evidence type="ECO:0000259" key="11">
    <source>
        <dbReference type="Pfam" id="PF05134"/>
    </source>
</evidence>
<dbReference type="InterPro" id="IPR025691">
    <property type="entry name" value="GspL_pp_dom"/>
</dbReference>
<dbReference type="GO" id="GO:0009276">
    <property type="term" value="C:Gram-negative-bacterium-type cell wall"/>
    <property type="evidence" value="ECO:0007669"/>
    <property type="project" value="InterPro"/>
</dbReference>
<keyword evidence="7 10" id="KW-0653">Protein transport</keyword>
<feature type="domain" description="GspL cytoplasmic actin-ATPase-like" evidence="11">
    <location>
        <begin position="19"/>
        <end position="224"/>
    </location>
</feature>
<dbReference type="RefSeq" id="WP_112219045.1">
    <property type="nucleotide sequence ID" value="NZ_MVJN01000004.1"/>
</dbReference>
<dbReference type="Pfam" id="PF05134">
    <property type="entry name" value="T2SSL"/>
    <property type="match status" value="1"/>
</dbReference>
<dbReference type="Proteomes" id="UP000249458">
    <property type="component" value="Unassembled WGS sequence"/>
</dbReference>